<protein>
    <submittedName>
        <fullName evidence="2">Retrovirus-related Pol polyprotein from transposon opus</fullName>
    </submittedName>
</protein>
<dbReference type="GO" id="GO:0071897">
    <property type="term" value="P:DNA biosynthetic process"/>
    <property type="evidence" value="ECO:0007669"/>
    <property type="project" value="UniProtKB-ARBA"/>
</dbReference>
<sequence length="76" mass="8840">MNFGLRNAPATFQRFITEVLCGLDIVFPYLDDVLVTSSTEEEHNEHLKIVFERFQQYGLRINISKSVMGADRIEYL</sequence>
<dbReference type="InterPro" id="IPR043502">
    <property type="entry name" value="DNA/RNA_pol_sf"/>
</dbReference>
<dbReference type="Gene3D" id="3.30.70.270">
    <property type="match status" value="1"/>
</dbReference>
<dbReference type="SUPFAM" id="SSF56672">
    <property type="entry name" value="DNA/RNA polymerases"/>
    <property type="match status" value="1"/>
</dbReference>
<organism evidence="2 3">
    <name type="scientific">Trichonephila clavata</name>
    <name type="common">Joro spider</name>
    <name type="synonym">Nephila clavata</name>
    <dbReference type="NCBI Taxonomy" id="2740835"/>
    <lineage>
        <taxon>Eukaryota</taxon>
        <taxon>Metazoa</taxon>
        <taxon>Ecdysozoa</taxon>
        <taxon>Arthropoda</taxon>
        <taxon>Chelicerata</taxon>
        <taxon>Arachnida</taxon>
        <taxon>Araneae</taxon>
        <taxon>Araneomorphae</taxon>
        <taxon>Entelegynae</taxon>
        <taxon>Araneoidea</taxon>
        <taxon>Nephilidae</taxon>
        <taxon>Trichonephila</taxon>
    </lineage>
</organism>
<feature type="domain" description="Reverse transcriptase" evidence="1">
    <location>
        <begin position="1"/>
        <end position="76"/>
    </location>
</feature>
<name>A0A8X6L9I1_TRICU</name>
<dbReference type="FunFam" id="3.30.70.270:FF:000003">
    <property type="entry name" value="Transposon Ty3-G Gag-Pol polyprotein"/>
    <property type="match status" value="1"/>
</dbReference>
<dbReference type="PANTHER" id="PTHR24559:SF444">
    <property type="entry name" value="REVERSE TRANSCRIPTASE DOMAIN-CONTAINING PROTEIN"/>
    <property type="match status" value="1"/>
</dbReference>
<dbReference type="PANTHER" id="PTHR24559">
    <property type="entry name" value="TRANSPOSON TY3-I GAG-POL POLYPROTEIN"/>
    <property type="match status" value="1"/>
</dbReference>
<evidence type="ECO:0000313" key="2">
    <source>
        <dbReference type="EMBL" id="GFR00292.1"/>
    </source>
</evidence>
<proteinExistence type="predicted"/>
<dbReference type="Proteomes" id="UP000887116">
    <property type="component" value="Unassembled WGS sequence"/>
</dbReference>
<evidence type="ECO:0000313" key="3">
    <source>
        <dbReference type="Proteomes" id="UP000887116"/>
    </source>
</evidence>
<dbReference type="InterPro" id="IPR043128">
    <property type="entry name" value="Rev_trsase/Diguanyl_cyclase"/>
</dbReference>
<keyword evidence="3" id="KW-1185">Reference proteome</keyword>
<comment type="caution">
    <text evidence="2">The sequence shown here is derived from an EMBL/GenBank/DDBJ whole genome shotgun (WGS) entry which is preliminary data.</text>
</comment>
<dbReference type="OrthoDB" id="6429476at2759"/>
<dbReference type="CDD" id="cd01647">
    <property type="entry name" value="RT_LTR"/>
    <property type="match status" value="1"/>
</dbReference>
<evidence type="ECO:0000259" key="1">
    <source>
        <dbReference type="PROSITE" id="PS50878"/>
    </source>
</evidence>
<reference evidence="2" key="1">
    <citation type="submission" date="2020-07" db="EMBL/GenBank/DDBJ databases">
        <title>Multicomponent nature underlies the extraordinary mechanical properties of spider dragline silk.</title>
        <authorList>
            <person name="Kono N."/>
            <person name="Nakamura H."/>
            <person name="Mori M."/>
            <person name="Yoshida Y."/>
            <person name="Ohtoshi R."/>
            <person name="Malay A.D."/>
            <person name="Moran D.A.P."/>
            <person name="Tomita M."/>
            <person name="Numata K."/>
            <person name="Arakawa K."/>
        </authorList>
    </citation>
    <scope>NUCLEOTIDE SEQUENCE</scope>
</reference>
<dbReference type="EMBL" id="BMAO01034980">
    <property type="protein sequence ID" value="GFR00292.1"/>
    <property type="molecule type" value="Genomic_DNA"/>
</dbReference>
<dbReference type="InterPro" id="IPR000477">
    <property type="entry name" value="RT_dom"/>
</dbReference>
<dbReference type="AlphaFoldDB" id="A0A8X6L9I1"/>
<gene>
    <name evidence="2" type="primary">pol_4433</name>
    <name evidence="2" type="ORF">TNCT_471941</name>
</gene>
<dbReference type="PROSITE" id="PS50878">
    <property type="entry name" value="RT_POL"/>
    <property type="match status" value="1"/>
</dbReference>
<accession>A0A8X6L9I1</accession>
<dbReference type="Pfam" id="PF00078">
    <property type="entry name" value="RVT_1"/>
    <property type="match status" value="1"/>
</dbReference>
<dbReference type="InterPro" id="IPR053134">
    <property type="entry name" value="RNA-dir_DNA_polymerase"/>
</dbReference>